<keyword evidence="9" id="KW-1185">Reference proteome</keyword>
<protein>
    <submittedName>
        <fullName evidence="8">Nuclease Le3</fullName>
    </submittedName>
</protein>
<sequence>MKFSLDLVHGRGMKGHEAFLAPEASEFVQTSLSCPFVAWTCRPCELPAAVISDVNSAWPVPLHFQSLRAHLPNVSVNPKRDCTGDGCILTAIANYTSRVEALRFIGDIGQPLHVKDIDRKGSGIHVKCAGRKSNLHSFSADDRIINKLLYDEYDSSVIQWVNALTKRIQSFVWTYDSYEDLCSEDNDTLAPCLSSNCRSRLAA</sequence>
<organism evidence="8 9">
    <name type="scientific">Lentinula boryana</name>
    <dbReference type="NCBI Taxonomy" id="40481"/>
    <lineage>
        <taxon>Eukaryota</taxon>
        <taxon>Fungi</taxon>
        <taxon>Dikarya</taxon>
        <taxon>Basidiomycota</taxon>
        <taxon>Agaricomycotina</taxon>
        <taxon>Agaricomycetes</taxon>
        <taxon>Agaricomycetidae</taxon>
        <taxon>Agaricales</taxon>
        <taxon>Marasmiineae</taxon>
        <taxon>Omphalotaceae</taxon>
        <taxon>Lentinula</taxon>
    </lineage>
</organism>
<evidence type="ECO:0000256" key="2">
    <source>
        <dbReference type="ARBA" id="ARBA00022722"/>
    </source>
</evidence>
<evidence type="ECO:0000256" key="3">
    <source>
        <dbReference type="ARBA" id="ARBA00022723"/>
    </source>
</evidence>
<keyword evidence="7" id="KW-0325">Glycoprotein</keyword>
<dbReference type="PANTHER" id="PTHR33146:SF26">
    <property type="entry name" value="ENDONUCLEASE 4"/>
    <property type="match status" value="1"/>
</dbReference>
<dbReference type="InterPro" id="IPR003154">
    <property type="entry name" value="S1/P1nuclease"/>
</dbReference>
<evidence type="ECO:0000256" key="6">
    <source>
        <dbReference type="ARBA" id="ARBA00023157"/>
    </source>
</evidence>
<comment type="caution">
    <text evidence="8">The sequence shown here is derived from an EMBL/GenBank/DDBJ whole genome shotgun (WGS) entry which is preliminary data.</text>
</comment>
<gene>
    <name evidence="8" type="ORF">F5050DRAFT_1826297</name>
</gene>
<reference evidence="8" key="1">
    <citation type="submission" date="2022-08" db="EMBL/GenBank/DDBJ databases">
        <authorList>
            <consortium name="DOE Joint Genome Institute"/>
            <person name="Min B."/>
            <person name="Riley R."/>
            <person name="Sierra-Patev S."/>
            <person name="Naranjo-Ortiz M."/>
            <person name="Looney B."/>
            <person name="Konkel Z."/>
            <person name="Slot J.C."/>
            <person name="Sakamoto Y."/>
            <person name="Steenwyk J.L."/>
            <person name="Rokas A."/>
            <person name="Carro J."/>
            <person name="Camarero S."/>
            <person name="Ferreira P."/>
            <person name="Molpeceres G."/>
            <person name="Ruiz-Duenas F.J."/>
            <person name="Serrano A."/>
            <person name="Henrissat B."/>
            <person name="Drula E."/>
            <person name="Hughes K.W."/>
            <person name="Mata J.L."/>
            <person name="Ishikawa N.K."/>
            <person name="Vargas-Isla R."/>
            <person name="Ushijima S."/>
            <person name="Smith C.A."/>
            <person name="Ahrendt S."/>
            <person name="Andreopoulos W."/>
            <person name="He G."/>
            <person name="Labutti K."/>
            <person name="Lipzen A."/>
            <person name="Ng V."/>
            <person name="Sandor L."/>
            <person name="Barry K."/>
            <person name="Martinez A.T."/>
            <person name="Xiao Y."/>
            <person name="Gibbons J.G."/>
            <person name="Terashima K."/>
            <person name="Hibbett D.S."/>
            <person name="Grigoriev I.V."/>
        </authorList>
    </citation>
    <scope>NUCLEOTIDE SEQUENCE</scope>
    <source>
        <strain evidence="8">TFB10827</strain>
    </source>
</reference>
<comment type="similarity">
    <text evidence="1">Belongs to the nuclease type I family.</text>
</comment>
<evidence type="ECO:0000256" key="4">
    <source>
        <dbReference type="ARBA" id="ARBA00022759"/>
    </source>
</evidence>
<keyword evidence="5" id="KW-0378">Hydrolase</keyword>
<dbReference type="Gene3D" id="1.10.575.10">
    <property type="entry name" value="P1 Nuclease"/>
    <property type="match status" value="1"/>
</dbReference>
<dbReference type="EMBL" id="MU790647">
    <property type="protein sequence ID" value="KAJ3995591.1"/>
    <property type="molecule type" value="Genomic_DNA"/>
</dbReference>
<keyword evidence="2" id="KW-0540">Nuclease</keyword>
<dbReference type="Proteomes" id="UP001163828">
    <property type="component" value="Unassembled WGS sequence"/>
</dbReference>
<name>A0ABQ8QAN8_9AGAR</name>
<proteinExistence type="inferred from homology"/>
<dbReference type="Pfam" id="PF02265">
    <property type="entry name" value="S1-P1_nuclease"/>
    <property type="match status" value="1"/>
</dbReference>
<keyword evidence="4" id="KW-0255">Endonuclease</keyword>
<evidence type="ECO:0000256" key="7">
    <source>
        <dbReference type="ARBA" id="ARBA00023180"/>
    </source>
</evidence>
<accession>A0ABQ8QAN8</accession>
<evidence type="ECO:0000256" key="1">
    <source>
        <dbReference type="ARBA" id="ARBA00009547"/>
    </source>
</evidence>
<evidence type="ECO:0000313" key="9">
    <source>
        <dbReference type="Proteomes" id="UP001163828"/>
    </source>
</evidence>
<evidence type="ECO:0000313" key="8">
    <source>
        <dbReference type="EMBL" id="KAJ3995591.1"/>
    </source>
</evidence>
<dbReference type="SUPFAM" id="SSF48537">
    <property type="entry name" value="Phospholipase C/P1 nuclease"/>
    <property type="match status" value="1"/>
</dbReference>
<keyword evidence="3" id="KW-0479">Metal-binding</keyword>
<dbReference type="InterPro" id="IPR008947">
    <property type="entry name" value="PLipase_C/P1_nuclease_dom_sf"/>
</dbReference>
<dbReference type="PANTHER" id="PTHR33146">
    <property type="entry name" value="ENDONUCLEASE 4"/>
    <property type="match status" value="1"/>
</dbReference>
<keyword evidence="6" id="KW-1015">Disulfide bond</keyword>
<evidence type="ECO:0000256" key="5">
    <source>
        <dbReference type="ARBA" id="ARBA00022801"/>
    </source>
</evidence>